<name>A0A2H1VYY1_SPOFR</name>
<sequence>MALSTVPKYRKLTKFNKLGCSSTRDVLCYVAIDAFGFHQFYSLVYIAEHWWKRTQLSYVFIWKDAYYECVREDVYHTMDGFFWYQYVVYSSWASS</sequence>
<accession>A0A2H1VYY1</accession>
<gene>
    <name evidence="1" type="ORF">SFRICE_010255</name>
</gene>
<dbReference type="EMBL" id="ODYU01005321">
    <property type="protein sequence ID" value="SOQ46050.1"/>
    <property type="molecule type" value="Genomic_DNA"/>
</dbReference>
<organism evidence="1">
    <name type="scientific">Spodoptera frugiperda</name>
    <name type="common">Fall armyworm</name>
    <dbReference type="NCBI Taxonomy" id="7108"/>
    <lineage>
        <taxon>Eukaryota</taxon>
        <taxon>Metazoa</taxon>
        <taxon>Ecdysozoa</taxon>
        <taxon>Arthropoda</taxon>
        <taxon>Hexapoda</taxon>
        <taxon>Insecta</taxon>
        <taxon>Pterygota</taxon>
        <taxon>Neoptera</taxon>
        <taxon>Endopterygota</taxon>
        <taxon>Lepidoptera</taxon>
        <taxon>Glossata</taxon>
        <taxon>Ditrysia</taxon>
        <taxon>Noctuoidea</taxon>
        <taxon>Noctuidae</taxon>
        <taxon>Amphipyrinae</taxon>
        <taxon>Spodoptera</taxon>
    </lineage>
</organism>
<dbReference type="AlphaFoldDB" id="A0A2H1VYY1"/>
<protein>
    <submittedName>
        <fullName evidence="1">SFRICE_010255</fullName>
    </submittedName>
</protein>
<reference evidence="1" key="1">
    <citation type="submission" date="2016-07" db="EMBL/GenBank/DDBJ databases">
        <authorList>
            <person name="Bretaudeau A."/>
        </authorList>
    </citation>
    <scope>NUCLEOTIDE SEQUENCE</scope>
    <source>
        <strain evidence="1">Rice</strain>
        <tissue evidence="1">Whole body</tissue>
    </source>
</reference>
<evidence type="ECO:0000313" key="1">
    <source>
        <dbReference type="EMBL" id="SOQ46050.1"/>
    </source>
</evidence>
<proteinExistence type="predicted"/>